<evidence type="ECO:0000313" key="1">
    <source>
        <dbReference type="EnsemblMetazoa" id="LLOJ006994-PA"/>
    </source>
</evidence>
<name>A0A1B0CQ45_LUTLO</name>
<reference evidence="1" key="1">
    <citation type="submission" date="2020-05" db="UniProtKB">
        <authorList>
            <consortium name="EnsemblMetazoa"/>
        </authorList>
    </citation>
    <scope>IDENTIFICATION</scope>
    <source>
        <strain evidence="1">Jacobina</strain>
    </source>
</reference>
<dbReference type="VEuPathDB" id="VectorBase:LLOJ006994"/>
<dbReference type="EMBL" id="AJWK01023006">
    <property type="status" value="NOT_ANNOTATED_CDS"/>
    <property type="molecule type" value="Genomic_DNA"/>
</dbReference>
<dbReference type="Proteomes" id="UP000092461">
    <property type="component" value="Unassembled WGS sequence"/>
</dbReference>
<accession>A0A1B0CQ45</accession>
<dbReference type="EnsemblMetazoa" id="LLOJ006994-RA">
    <property type="protein sequence ID" value="LLOJ006994-PA"/>
    <property type="gene ID" value="LLOJ006994"/>
</dbReference>
<sequence>MATGALHLCRMRISHLPDYPIHSCGVSCCCPSGRPYLRHLRDISTLKGSPPITTDVGINCIKLFFLQKNPPESTISRTNIFSWTLCNFSFDFLSLQIYHSQSAI</sequence>
<proteinExistence type="predicted"/>
<dbReference type="AlphaFoldDB" id="A0A1B0CQ45"/>
<evidence type="ECO:0000313" key="2">
    <source>
        <dbReference type="Proteomes" id="UP000092461"/>
    </source>
</evidence>
<organism evidence="1 2">
    <name type="scientific">Lutzomyia longipalpis</name>
    <name type="common">Sand fly</name>
    <dbReference type="NCBI Taxonomy" id="7200"/>
    <lineage>
        <taxon>Eukaryota</taxon>
        <taxon>Metazoa</taxon>
        <taxon>Ecdysozoa</taxon>
        <taxon>Arthropoda</taxon>
        <taxon>Hexapoda</taxon>
        <taxon>Insecta</taxon>
        <taxon>Pterygota</taxon>
        <taxon>Neoptera</taxon>
        <taxon>Endopterygota</taxon>
        <taxon>Diptera</taxon>
        <taxon>Nematocera</taxon>
        <taxon>Psychodoidea</taxon>
        <taxon>Psychodidae</taxon>
        <taxon>Lutzomyia</taxon>
        <taxon>Lutzomyia</taxon>
    </lineage>
</organism>
<keyword evidence="2" id="KW-1185">Reference proteome</keyword>
<protein>
    <submittedName>
        <fullName evidence="1">Uncharacterized protein</fullName>
    </submittedName>
</protein>